<evidence type="ECO:0000313" key="1">
    <source>
        <dbReference type="EMBL" id="KAG9452062.1"/>
    </source>
</evidence>
<dbReference type="Proteomes" id="UP000825729">
    <property type="component" value="Unassembled WGS sequence"/>
</dbReference>
<name>A0AAV7ET90_ARIFI</name>
<gene>
    <name evidence="1" type="ORF">H6P81_004966</name>
</gene>
<dbReference type="InterPro" id="IPR014718">
    <property type="entry name" value="GH-type_carb-bd"/>
</dbReference>
<sequence>MANLFFSLPSFGFQACTNSSKHLKSFLASPHEHHKRSLSVYASASTSSSPINVEYLETEFSGHGASFAGLGEGCVVKMKTENGSAARLMLPSGLITSYKPQMWHGGSMEVLHTSVSEGGDGGTVVRGGVSVGFKCETQEGQPWFPSNWSLYDVRGDSETSIEVELMCTDAQDKVEMRNIVTLQENLLSSELVITNWSSSNLLVMGSFVSHLTVSTPDAAYAIGLEGSSYYAKPPLTSKFSIIPPGYSQRKPTGSNQSWGQTVLGGFLSGWGSKEERINDTHPGDEEFSNAEIEEEEDDNYAHLTEKMSRIYTTAPRRFTVIDRGRRNSVTVGRSGLDELYIFSPGSTYEWYGKYAYICLGPSALLKPVVLGPEAVWRAAQHLHNPNL</sequence>
<keyword evidence="2" id="KW-1185">Reference proteome</keyword>
<dbReference type="InterPro" id="IPR011013">
    <property type="entry name" value="Gal_mutarotase_sf_dom"/>
</dbReference>
<accession>A0AAV7ET90</accession>
<dbReference type="AlphaFoldDB" id="A0AAV7ET90"/>
<dbReference type="PANTHER" id="PTHR11122:SF15">
    <property type="entry name" value="PROTEIN NDH-DEPENDENT CYCLIC ELECTRON FLOW 5"/>
    <property type="match status" value="1"/>
</dbReference>
<evidence type="ECO:0008006" key="3">
    <source>
        <dbReference type="Google" id="ProtNLM"/>
    </source>
</evidence>
<dbReference type="Gene3D" id="2.70.98.10">
    <property type="match status" value="1"/>
</dbReference>
<dbReference type="GO" id="GO:0047938">
    <property type="term" value="F:glucose-6-phosphate 1-epimerase activity"/>
    <property type="evidence" value="ECO:0007669"/>
    <property type="project" value="TreeGrafter"/>
</dbReference>
<organism evidence="1 2">
    <name type="scientific">Aristolochia fimbriata</name>
    <name type="common">White veined hardy Dutchman's pipe vine</name>
    <dbReference type="NCBI Taxonomy" id="158543"/>
    <lineage>
        <taxon>Eukaryota</taxon>
        <taxon>Viridiplantae</taxon>
        <taxon>Streptophyta</taxon>
        <taxon>Embryophyta</taxon>
        <taxon>Tracheophyta</taxon>
        <taxon>Spermatophyta</taxon>
        <taxon>Magnoliopsida</taxon>
        <taxon>Magnoliidae</taxon>
        <taxon>Piperales</taxon>
        <taxon>Aristolochiaceae</taxon>
        <taxon>Aristolochia</taxon>
    </lineage>
</organism>
<proteinExistence type="predicted"/>
<dbReference type="EMBL" id="JAINDJ010000003">
    <property type="protein sequence ID" value="KAG9452062.1"/>
    <property type="molecule type" value="Genomic_DNA"/>
</dbReference>
<reference evidence="1 2" key="1">
    <citation type="submission" date="2021-07" db="EMBL/GenBank/DDBJ databases">
        <title>The Aristolochia fimbriata genome: insights into angiosperm evolution, floral development and chemical biosynthesis.</title>
        <authorList>
            <person name="Jiao Y."/>
        </authorList>
    </citation>
    <scope>NUCLEOTIDE SEQUENCE [LARGE SCALE GENOMIC DNA]</scope>
    <source>
        <strain evidence="1">IBCAS-2021</strain>
        <tissue evidence="1">Leaf</tissue>
    </source>
</reference>
<dbReference type="GO" id="GO:0030246">
    <property type="term" value="F:carbohydrate binding"/>
    <property type="evidence" value="ECO:0007669"/>
    <property type="project" value="InterPro"/>
</dbReference>
<dbReference type="GO" id="GO:0005737">
    <property type="term" value="C:cytoplasm"/>
    <property type="evidence" value="ECO:0007669"/>
    <property type="project" value="TreeGrafter"/>
</dbReference>
<dbReference type="SUPFAM" id="SSF74650">
    <property type="entry name" value="Galactose mutarotase-like"/>
    <property type="match status" value="1"/>
</dbReference>
<evidence type="ECO:0000313" key="2">
    <source>
        <dbReference type="Proteomes" id="UP000825729"/>
    </source>
</evidence>
<dbReference type="GO" id="GO:0005975">
    <property type="term" value="P:carbohydrate metabolic process"/>
    <property type="evidence" value="ECO:0007669"/>
    <property type="project" value="InterPro"/>
</dbReference>
<dbReference type="PANTHER" id="PTHR11122">
    <property type="entry name" value="APOSPORY-ASSOCIATED PROTEIN C-RELATED"/>
    <property type="match status" value="1"/>
</dbReference>
<protein>
    <recommendedName>
        <fullName evidence="3">NDH-dependent cyclic electron flow 5</fullName>
    </recommendedName>
</protein>
<comment type="caution">
    <text evidence="1">The sequence shown here is derived from an EMBL/GenBank/DDBJ whole genome shotgun (WGS) entry which is preliminary data.</text>
</comment>